<reference evidence="3 4" key="1">
    <citation type="journal article" date="2014" name="Genome Announc.">
        <title>Genome Sequence of Gammaproteobacterial Pseudohaliea rubra Type Strain DSM 19751, Isolated from Coastal Seawater of the Mediterranean Sea.</title>
        <authorList>
            <person name="Spring S."/>
            <person name="Fiebig A."/>
            <person name="Riedel T."/>
            <person name="Goker M."/>
            <person name="Klenk H.P."/>
        </authorList>
    </citation>
    <scope>NUCLEOTIDE SEQUENCE [LARGE SCALE GENOMIC DNA]</scope>
    <source>
        <strain evidence="3 4">DSM 19751</strain>
    </source>
</reference>
<accession>A0A095VNU0</accession>
<evidence type="ECO:0000313" key="4">
    <source>
        <dbReference type="Proteomes" id="UP000029640"/>
    </source>
</evidence>
<sequence length="179" mass="19924">MSQEPAWVFGYGSLIYKVDFPFLDRRNARIDGWERRFWQGSHDHRGTPEAPGRVVTLIKAPGVRCRGVAYLVEPEVFDHLDYREKNGYARHRVPIVLDDRAAPVVGFLYVATEDNPAFLGPAPLEELAAHIAGAAGPSGSNGDYLLQLAEALHALESYDDHVHPLAERVDALRALRQGK</sequence>
<dbReference type="AlphaFoldDB" id="A0A095VNU0"/>
<proteinExistence type="predicted"/>
<dbReference type="Proteomes" id="UP000029640">
    <property type="component" value="Unassembled WGS sequence"/>
</dbReference>
<dbReference type="EMBL" id="AUVB01000084">
    <property type="protein sequence ID" value="KGE02783.1"/>
    <property type="molecule type" value="Genomic_DNA"/>
</dbReference>
<dbReference type="RefSeq" id="WP_236629857.1">
    <property type="nucleotide sequence ID" value="NZ_KN234780.1"/>
</dbReference>
<dbReference type="PANTHER" id="PTHR12192:SF2">
    <property type="entry name" value="GLUTATHIONE-SPECIFIC GAMMA-GLUTAMYLCYCLOTRANSFERASE 2"/>
    <property type="match status" value="1"/>
</dbReference>
<dbReference type="STRING" id="1265313.HRUBRA_02624"/>
<dbReference type="GO" id="GO:0061928">
    <property type="term" value="F:glutathione specific gamma-glutamylcyclotransferase activity"/>
    <property type="evidence" value="ECO:0007669"/>
    <property type="project" value="UniProtKB-EC"/>
</dbReference>
<dbReference type="Pfam" id="PF04752">
    <property type="entry name" value="ChaC"/>
    <property type="match status" value="1"/>
</dbReference>
<comment type="caution">
    <text evidence="3">The sequence shown here is derived from an EMBL/GenBank/DDBJ whole genome shotgun (WGS) entry which is preliminary data.</text>
</comment>
<evidence type="ECO:0000256" key="1">
    <source>
        <dbReference type="ARBA" id="ARBA00012344"/>
    </source>
</evidence>
<dbReference type="SUPFAM" id="SSF110857">
    <property type="entry name" value="Gamma-glutamyl cyclotransferase-like"/>
    <property type="match status" value="1"/>
</dbReference>
<dbReference type="InterPro" id="IPR006840">
    <property type="entry name" value="ChaC"/>
</dbReference>
<dbReference type="HOGENOM" id="CLU_070703_2_2_6"/>
<keyword evidence="4" id="KW-1185">Reference proteome</keyword>
<organism evidence="3 4">
    <name type="scientific">Pseudohaliea rubra DSM 19751</name>
    <dbReference type="NCBI Taxonomy" id="1265313"/>
    <lineage>
        <taxon>Bacteria</taxon>
        <taxon>Pseudomonadati</taxon>
        <taxon>Pseudomonadota</taxon>
        <taxon>Gammaproteobacteria</taxon>
        <taxon>Cellvibrionales</taxon>
        <taxon>Halieaceae</taxon>
        <taxon>Pseudohaliea</taxon>
    </lineage>
</organism>
<dbReference type="PATRIC" id="fig|1265313.6.peg.2587"/>
<dbReference type="InterPro" id="IPR036568">
    <property type="entry name" value="GGCT-like_sf"/>
</dbReference>
<gene>
    <name evidence="3" type="ORF">HRUBRA_02624</name>
</gene>
<evidence type="ECO:0000256" key="2">
    <source>
        <dbReference type="ARBA" id="ARBA00023239"/>
    </source>
</evidence>
<evidence type="ECO:0000313" key="3">
    <source>
        <dbReference type="EMBL" id="KGE02783.1"/>
    </source>
</evidence>
<name>A0A095VNU0_9GAMM</name>
<keyword evidence="2" id="KW-0456">Lyase</keyword>
<dbReference type="EC" id="4.3.2.7" evidence="1"/>
<dbReference type="Gene3D" id="3.10.490.10">
    <property type="entry name" value="Gamma-glutamyl cyclotransferase-like"/>
    <property type="match status" value="1"/>
</dbReference>
<dbReference type="InterPro" id="IPR013024">
    <property type="entry name" value="GGCT-like"/>
</dbReference>
<dbReference type="CDD" id="cd06661">
    <property type="entry name" value="GGCT_like"/>
    <property type="match status" value="1"/>
</dbReference>
<dbReference type="GO" id="GO:0006751">
    <property type="term" value="P:glutathione catabolic process"/>
    <property type="evidence" value="ECO:0007669"/>
    <property type="project" value="InterPro"/>
</dbReference>
<dbReference type="GO" id="GO:0005737">
    <property type="term" value="C:cytoplasm"/>
    <property type="evidence" value="ECO:0007669"/>
    <property type="project" value="TreeGrafter"/>
</dbReference>
<dbReference type="eggNOG" id="COG3703">
    <property type="taxonomic scope" value="Bacteria"/>
</dbReference>
<protein>
    <recommendedName>
        <fullName evidence="1">glutathione-specific gamma-glutamylcyclotransferase</fullName>
        <ecNumber evidence="1">4.3.2.7</ecNumber>
    </recommendedName>
</protein>
<dbReference type="PANTHER" id="PTHR12192">
    <property type="entry name" value="CATION TRANSPORT PROTEIN CHAC-RELATED"/>
    <property type="match status" value="1"/>
</dbReference>